<reference evidence="1 2" key="1">
    <citation type="submission" date="2018-06" db="EMBL/GenBank/DDBJ databases">
        <authorList>
            <consortium name="Pathogen Informatics"/>
            <person name="Doyle S."/>
        </authorList>
    </citation>
    <scope>NUCLEOTIDE SEQUENCE [LARGE SCALE GENOMIC DNA]</scope>
    <source>
        <strain evidence="1 2">NCTC9149</strain>
    </source>
</reference>
<dbReference type="EMBL" id="UGMX01000002">
    <property type="protein sequence ID" value="STW06660.1"/>
    <property type="molecule type" value="Genomic_DNA"/>
</dbReference>
<evidence type="ECO:0000313" key="1">
    <source>
        <dbReference type="EMBL" id="STW06660.1"/>
    </source>
</evidence>
<evidence type="ECO:0000313" key="2">
    <source>
        <dbReference type="Proteomes" id="UP000254571"/>
    </source>
</evidence>
<proteinExistence type="predicted"/>
<gene>
    <name evidence="1" type="ORF">NCTC9149_03081</name>
</gene>
<accession>A0A7H4P2J5</accession>
<dbReference type="AlphaFoldDB" id="A0A7H4P2J5"/>
<protein>
    <submittedName>
        <fullName evidence="1">Uncharacterized protein</fullName>
    </submittedName>
</protein>
<organism evidence="1 2">
    <name type="scientific">Klebsiella grimontii</name>
    <dbReference type="NCBI Taxonomy" id="2058152"/>
    <lineage>
        <taxon>Bacteria</taxon>
        <taxon>Pseudomonadati</taxon>
        <taxon>Pseudomonadota</taxon>
        <taxon>Gammaproteobacteria</taxon>
        <taxon>Enterobacterales</taxon>
        <taxon>Enterobacteriaceae</taxon>
        <taxon>Klebsiella/Raoultella group</taxon>
        <taxon>Klebsiella</taxon>
    </lineage>
</organism>
<sequence length="31" mass="3751">MADWLLKHIPQRRRSSFCDLKPKALKLKNKQ</sequence>
<comment type="caution">
    <text evidence="1">The sequence shown here is derived from an EMBL/GenBank/DDBJ whole genome shotgun (WGS) entry which is preliminary data.</text>
</comment>
<name>A0A7H4P2J5_9ENTR</name>
<dbReference type="Proteomes" id="UP000254571">
    <property type="component" value="Unassembled WGS sequence"/>
</dbReference>